<reference evidence="4" key="1">
    <citation type="submission" date="2017-02" db="EMBL/GenBank/DDBJ databases">
        <authorList>
            <person name="Varghese N."/>
            <person name="Submissions S."/>
        </authorList>
    </citation>
    <scope>NUCLEOTIDE SEQUENCE [LARGE SCALE GENOMIC DNA]</scope>
    <source>
        <strain evidence="4">UM2</strain>
    </source>
</reference>
<dbReference type="EMBL" id="FUYM01000001">
    <property type="protein sequence ID" value="SKB25907.1"/>
    <property type="molecule type" value="Genomic_DNA"/>
</dbReference>
<sequence>MTAEADFGQFRAQFPTTETMVYLNSGSYGLLGNSVRAAMEAYLADRIAKGADWGAWVALEDEVRRRMARLLGGDVDEVAVTASASAGINAVASSIDFSARRKAVVSNYEFPTSAQIWHAQEKRGAQVVHVAEAADRTIPLAHFDAAIDHDTAIVALSHVCYRHGGKLPADQIREIARIAHERGALVILDCYQSIGTEQIDVRALGVDFCVGGMLKYLLGSAGSGFLWVRDALTSVLVPGTSGWFAQADANMMDIFAHDPSPSARRFQGGTPPVPSLYAAKAGLDLILDLGVEAIERRVRALTRLALDRLTEADIAVATPDDDALRGPMIAIPVRDEDAFVAQLFAQNIVTSSRDGNIRAGFHAYNNEADVERFVDALVRSGQCFARREAVG</sequence>
<evidence type="ECO:0000256" key="1">
    <source>
        <dbReference type="ARBA" id="ARBA00022898"/>
    </source>
</evidence>
<protein>
    <submittedName>
        <fullName evidence="3">Selenocysteine lyase/Cysteine desulfurase</fullName>
    </submittedName>
</protein>
<dbReference type="InterPro" id="IPR015421">
    <property type="entry name" value="PyrdxlP-dep_Trfase_major"/>
</dbReference>
<proteinExistence type="predicted"/>
<dbReference type="InterPro" id="IPR015424">
    <property type="entry name" value="PyrdxlP-dep_Trfase"/>
</dbReference>
<dbReference type="OrthoDB" id="9812626at2"/>
<dbReference type="InterPro" id="IPR000192">
    <property type="entry name" value="Aminotrans_V_dom"/>
</dbReference>
<keyword evidence="4" id="KW-1185">Reference proteome</keyword>
<dbReference type="Proteomes" id="UP000189818">
    <property type="component" value="Unassembled WGS sequence"/>
</dbReference>
<evidence type="ECO:0000259" key="2">
    <source>
        <dbReference type="Pfam" id="PF00266"/>
    </source>
</evidence>
<accession>A0A1T4ZTH3</accession>
<evidence type="ECO:0000313" key="3">
    <source>
        <dbReference type="EMBL" id="SKB25907.1"/>
    </source>
</evidence>
<dbReference type="RefSeq" id="WP_079646164.1">
    <property type="nucleotide sequence ID" value="NZ_FUYM01000001.1"/>
</dbReference>
<feature type="domain" description="Aminotransferase class V" evidence="2">
    <location>
        <begin position="61"/>
        <end position="373"/>
    </location>
</feature>
<keyword evidence="3" id="KW-0456">Lyase</keyword>
<dbReference type="AlphaFoldDB" id="A0A1T4ZTH3"/>
<dbReference type="PANTHER" id="PTHR43586:SF15">
    <property type="entry name" value="BLR3095 PROTEIN"/>
    <property type="match status" value="1"/>
</dbReference>
<gene>
    <name evidence="3" type="ORF">SAMN06295920_101189</name>
</gene>
<dbReference type="InterPro" id="IPR015422">
    <property type="entry name" value="PyrdxlP-dep_Trfase_small"/>
</dbReference>
<name>A0A1T4ZTH3_9SPHN</name>
<dbReference type="GO" id="GO:0016829">
    <property type="term" value="F:lyase activity"/>
    <property type="evidence" value="ECO:0007669"/>
    <property type="project" value="UniProtKB-KW"/>
</dbReference>
<dbReference type="Gene3D" id="3.40.640.10">
    <property type="entry name" value="Type I PLP-dependent aspartate aminotransferase-like (Major domain)"/>
    <property type="match status" value="1"/>
</dbReference>
<evidence type="ECO:0000313" key="4">
    <source>
        <dbReference type="Proteomes" id="UP000189818"/>
    </source>
</evidence>
<dbReference type="Pfam" id="PF00266">
    <property type="entry name" value="Aminotran_5"/>
    <property type="match status" value="1"/>
</dbReference>
<organism evidence="3 4">
    <name type="scientific">Rhizorhabdus histidinilytica</name>
    <dbReference type="NCBI Taxonomy" id="439228"/>
    <lineage>
        <taxon>Bacteria</taxon>
        <taxon>Pseudomonadati</taxon>
        <taxon>Pseudomonadota</taxon>
        <taxon>Alphaproteobacteria</taxon>
        <taxon>Sphingomonadales</taxon>
        <taxon>Sphingomonadaceae</taxon>
        <taxon>Rhizorhabdus</taxon>
    </lineage>
</organism>
<keyword evidence="1" id="KW-0663">Pyridoxal phosphate</keyword>
<dbReference type="Gene3D" id="3.90.1150.10">
    <property type="entry name" value="Aspartate Aminotransferase, domain 1"/>
    <property type="match status" value="1"/>
</dbReference>
<dbReference type="STRING" id="439228.SAMN06295920_101189"/>
<dbReference type="SUPFAM" id="SSF53383">
    <property type="entry name" value="PLP-dependent transferases"/>
    <property type="match status" value="1"/>
</dbReference>
<dbReference type="PANTHER" id="PTHR43586">
    <property type="entry name" value="CYSTEINE DESULFURASE"/>
    <property type="match status" value="1"/>
</dbReference>